<proteinExistence type="predicted"/>
<accession>A0A8J3H999</accession>
<sequence length="122" mass="13010">MTVRRRPHHLLCILTYVGKGYSPAFTVNMSAVAGRLAAGDEAEIVAGPDDICVLILGGSESHCRGDSVTGRDRAAADDLGGLLGLSIRSGVRLTLDASRIRRAPPRFRPGSHQVGLHRVQLE</sequence>
<dbReference type="Pfam" id="PF06935">
    <property type="entry name" value="DUF1284"/>
    <property type="match status" value="1"/>
</dbReference>
<dbReference type="AlphaFoldDB" id="A0A8J3H999"/>
<evidence type="ECO:0000313" key="1">
    <source>
        <dbReference type="EMBL" id="GHG92849.1"/>
    </source>
</evidence>
<keyword evidence="2" id="KW-1185">Reference proteome</keyword>
<dbReference type="EMBL" id="BNAP01000010">
    <property type="protein sequence ID" value="GHG92849.1"/>
    <property type="molecule type" value="Genomic_DNA"/>
</dbReference>
<name>A0A8J3H999_9RHOB</name>
<gene>
    <name evidence="1" type="ORF">GCM10010961_24940</name>
</gene>
<reference evidence="1" key="2">
    <citation type="submission" date="2020-09" db="EMBL/GenBank/DDBJ databases">
        <authorList>
            <person name="Sun Q."/>
            <person name="Zhou Y."/>
        </authorList>
    </citation>
    <scope>NUCLEOTIDE SEQUENCE</scope>
    <source>
        <strain evidence="1">CGMCC 1.7081</strain>
    </source>
</reference>
<evidence type="ECO:0000313" key="2">
    <source>
        <dbReference type="Proteomes" id="UP000611500"/>
    </source>
</evidence>
<reference evidence="1" key="1">
    <citation type="journal article" date="2014" name="Int. J. Syst. Evol. Microbiol.">
        <title>Complete genome sequence of Corynebacterium casei LMG S-19264T (=DSM 44701T), isolated from a smear-ripened cheese.</title>
        <authorList>
            <consortium name="US DOE Joint Genome Institute (JGI-PGF)"/>
            <person name="Walter F."/>
            <person name="Albersmeier A."/>
            <person name="Kalinowski J."/>
            <person name="Ruckert C."/>
        </authorList>
    </citation>
    <scope>NUCLEOTIDE SEQUENCE</scope>
    <source>
        <strain evidence="1">CGMCC 1.7081</strain>
    </source>
</reference>
<comment type="caution">
    <text evidence="1">The sequence shown here is derived from an EMBL/GenBank/DDBJ whole genome shotgun (WGS) entry which is preliminary data.</text>
</comment>
<dbReference type="Proteomes" id="UP000611500">
    <property type="component" value="Unassembled WGS sequence"/>
</dbReference>
<dbReference type="RefSeq" id="WP_308434076.1">
    <property type="nucleotide sequence ID" value="NZ_BNAP01000010.1"/>
</dbReference>
<organism evidence="1 2">
    <name type="scientific">Pseudodonghicola xiamenensis</name>
    <dbReference type="NCBI Taxonomy" id="337702"/>
    <lineage>
        <taxon>Bacteria</taxon>
        <taxon>Pseudomonadati</taxon>
        <taxon>Pseudomonadota</taxon>
        <taxon>Alphaproteobacteria</taxon>
        <taxon>Rhodobacterales</taxon>
        <taxon>Paracoccaceae</taxon>
        <taxon>Pseudodonghicola</taxon>
    </lineage>
</organism>
<protein>
    <submittedName>
        <fullName evidence="1">Uncharacterized protein</fullName>
    </submittedName>
</protein>
<dbReference type="InterPro" id="IPR009702">
    <property type="entry name" value="DUF1284"/>
</dbReference>